<dbReference type="Proteomes" id="UP000620104">
    <property type="component" value="Unassembled WGS sequence"/>
</dbReference>
<evidence type="ECO:0000256" key="1">
    <source>
        <dbReference type="SAM" id="MobiDB-lite"/>
    </source>
</evidence>
<accession>A0A8H3YEV2</accession>
<keyword evidence="3" id="KW-1185">Reference proteome</keyword>
<comment type="caution">
    <text evidence="2">The sequence shown here is derived from an EMBL/GenBank/DDBJ whole genome shotgun (WGS) entry which is preliminary data.</text>
</comment>
<dbReference type="OrthoDB" id="3257981at2759"/>
<proteinExistence type="predicted"/>
<feature type="compositionally biased region" description="Polar residues" evidence="1">
    <location>
        <begin position="1"/>
        <end position="10"/>
    </location>
</feature>
<protein>
    <recommendedName>
        <fullName evidence="4">Glycoside hydrolase family 71 protein</fullName>
    </recommendedName>
</protein>
<feature type="region of interest" description="Disordered" evidence="1">
    <location>
        <begin position="1"/>
        <end position="22"/>
    </location>
</feature>
<dbReference type="Pfam" id="PF03659">
    <property type="entry name" value="Glyco_hydro_71"/>
    <property type="match status" value="1"/>
</dbReference>
<dbReference type="Gene3D" id="3.20.20.80">
    <property type="entry name" value="Glycosidases"/>
    <property type="match status" value="1"/>
</dbReference>
<name>A0A8H3YEV2_9TREE</name>
<dbReference type="GO" id="GO:0051118">
    <property type="term" value="F:glucan endo-1,3-alpha-glucosidase activity"/>
    <property type="evidence" value="ECO:0007669"/>
    <property type="project" value="InterPro"/>
</dbReference>
<evidence type="ECO:0000313" key="2">
    <source>
        <dbReference type="EMBL" id="GHJ86889.1"/>
    </source>
</evidence>
<dbReference type="CDD" id="cd11577">
    <property type="entry name" value="GH71"/>
    <property type="match status" value="1"/>
</dbReference>
<evidence type="ECO:0008006" key="4">
    <source>
        <dbReference type="Google" id="ProtNLM"/>
    </source>
</evidence>
<sequence>MFWKTSSQKSAKVGFEGHDGGRKRQDKLVTAHFMLGNTYPYTEADWQENFQAAEETGIDAFALNLGPEDWQTEQARSAYRICAARQQEHGADSDPAFKLFLSLDMNVLPSDTRDDMDKLVQLVDELGNMDCQLTVSRAHASDAIWVEDEDGSTRKIVLSTFGGGQASFGGDGWQGFLQECKQRGLNIYFIPAFFLPPQTILDMPFVDATFDWNSGWPEGNDTISTESDQVFLHDDRPYMAAISPGFFTHYGTTGPWAWNKNWIYRSDDNLYASRWQQILDPSFDPDFVQIISWNDYGESHYIGPIMGAQPGSEAWTRNRDHTAWRILTKYLVRKFKGISDPDSENLEVWLTYRTHPKDLVIAGDPVGRPERADFAQDVVSVAILLPEKHSKSSWSIKIEAGKDDQFERKVRLDRTVQLQTFLVPFGPGDVSFKVKQDRKTVLEGKGARIENDARRILSYNFNAWTGHWTSQIR</sequence>
<dbReference type="InterPro" id="IPR005197">
    <property type="entry name" value="Glyco_hydro_71"/>
</dbReference>
<reference evidence="2" key="1">
    <citation type="submission" date="2020-07" db="EMBL/GenBank/DDBJ databases">
        <title>Draft Genome Sequence of a Deep-Sea Yeast, Naganishia (Cryptococcus) liquefaciens strain N6.</title>
        <authorList>
            <person name="Han Y.W."/>
            <person name="Kajitani R."/>
            <person name="Morimoto H."/>
            <person name="Parhat M."/>
            <person name="Tsubouchi H."/>
            <person name="Bakenova O."/>
            <person name="Ogata M."/>
            <person name="Argunhan B."/>
            <person name="Aoki R."/>
            <person name="Kajiwara S."/>
            <person name="Itoh T."/>
            <person name="Iwasaki H."/>
        </authorList>
    </citation>
    <scope>NUCLEOTIDE SEQUENCE</scope>
    <source>
        <strain evidence="2">N6</strain>
    </source>
</reference>
<evidence type="ECO:0000313" key="3">
    <source>
        <dbReference type="Proteomes" id="UP000620104"/>
    </source>
</evidence>
<dbReference type="AlphaFoldDB" id="A0A8H3YEV2"/>
<dbReference type="EMBL" id="BLZA01000019">
    <property type="protein sequence ID" value="GHJ86889.1"/>
    <property type="molecule type" value="Genomic_DNA"/>
</dbReference>
<organism evidence="2 3">
    <name type="scientific">Naganishia liquefaciens</name>
    <dbReference type="NCBI Taxonomy" id="104408"/>
    <lineage>
        <taxon>Eukaryota</taxon>
        <taxon>Fungi</taxon>
        <taxon>Dikarya</taxon>
        <taxon>Basidiomycota</taxon>
        <taxon>Agaricomycotina</taxon>
        <taxon>Tremellomycetes</taxon>
        <taxon>Filobasidiales</taxon>
        <taxon>Filobasidiaceae</taxon>
        <taxon>Naganishia</taxon>
    </lineage>
</organism>
<gene>
    <name evidence="2" type="ORF">NliqN6_3291</name>
</gene>